<name>A0A1M5YUQ8_9GAMM</name>
<evidence type="ECO:0000313" key="7">
    <source>
        <dbReference type="EMBL" id="SHI15303.1"/>
    </source>
</evidence>
<accession>A0A1M5YUQ8</accession>
<feature type="transmembrane region" description="Helical" evidence="5">
    <location>
        <begin position="31"/>
        <end position="52"/>
    </location>
</feature>
<feature type="transmembrane region" description="Helical" evidence="5">
    <location>
        <begin position="263"/>
        <end position="278"/>
    </location>
</feature>
<protein>
    <submittedName>
        <fullName evidence="7">Permease of the drug/metabolite transporter (DMT) superfamily</fullName>
    </submittedName>
</protein>
<reference evidence="7 8" key="1">
    <citation type="submission" date="2016-11" db="EMBL/GenBank/DDBJ databases">
        <authorList>
            <person name="Jaros S."/>
            <person name="Januszkiewicz K."/>
            <person name="Wedrychowicz H."/>
        </authorList>
    </citation>
    <scope>NUCLEOTIDE SEQUENCE [LARGE SCALE GENOMIC DNA]</scope>
    <source>
        <strain evidence="7 8">DSM 16917</strain>
    </source>
</reference>
<dbReference type="PANTHER" id="PTHR22911:SF6">
    <property type="entry name" value="SOLUTE CARRIER FAMILY 35 MEMBER G1"/>
    <property type="match status" value="1"/>
</dbReference>
<keyword evidence="4 5" id="KW-0472">Membrane</keyword>
<feature type="transmembrane region" description="Helical" evidence="5">
    <location>
        <begin position="284"/>
        <end position="302"/>
    </location>
</feature>
<evidence type="ECO:0000256" key="2">
    <source>
        <dbReference type="ARBA" id="ARBA00022692"/>
    </source>
</evidence>
<evidence type="ECO:0000256" key="1">
    <source>
        <dbReference type="ARBA" id="ARBA00004141"/>
    </source>
</evidence>
<keyword evidence="2 5" id="KW-0812">Transmembrane</keyword>
<keyword evidence="8" id="KW-1185">Reference proteome</keyword>
<dbReference type="STRING" id="299255.SAMN02745129_4417"/>
<organism evidence="7 8">
    <name type="scientific">Ferrimonas marina</name>
    <dbReference type="NCBI Taxonomy" id="299255"/>
    <lineage>
        <taxon>Bacteria</taxon>
        <taxon>Pseudomonadati</taxon>
        <taxon>Pseudomonadota</taxon>
        <taxon>Gammaproteobacteria</taxon>
        <taxon>Alteromonadales</taxon>
        <taxon>Ferrimonadaceae</taxon>
        <taxon>Ferrimonas</taxon>
    </lineage>
</organism>
<keyword evidence="3 5" id="KW-1133">Transmembrane helix</keyword>
<feature type="domain" description="EamA" evidence="6">
    <location>
        <begin position="171"/>
        <end position="299"/>
    </location>
</feature>
<dbReference type="PANTHER" id="PTHR22911">
    <property type="entry name" value="ACYL-MALONYL CONDENSING ENZYME-RELATED"/>
    <property type="match status" value="1"/>
</dbReference>
<proteinExistence type="predicted"/>
<dbReference type="InterPro" id="IPR000620">
    <property type="entry name" value="EamA_dom"/>
</dbReference>
<dbReference type="InterPro" id="IPR037185">
    <property type="entry name" value="EmrE-like"/>
</dbReference>
<feature type="transmembrane region" description="Helical" evidence="5">
    <location>
        <begin position="169"/>
        <end position="188"/>
    </location>
</feature>
<feature type="transmembrane region" description="Helical" evidence="5">
    <location>
        <begin position="89"/>
        <end position="110"/>
    </location>
</feature>
<evidence type="ECO:0000256" key="3">
    <source>
        <dbReference type="ARBA" id="ARBA00022989"/>
    </source>
</evidence>
<feature type="transmembrane region" description="Helical" evidence="5">
    <location>
        <begin position="200"/>
        <end position="220"/>
    </location>
</feature>
<evidence type="ECO:0000313" key="8">
    <source>
        <dbReference type="Proteomes" id="UP000184268"/>
    </source>
</evidence>
<evidence type="ECO:0000259" key="6">
    <source>
        <dbReference type="Pfam" id="PF00892"/>
    </source>
</evidence>
<dbReference type="SUPFAM" id="SSF103481">
    <property type="entry name" value="Multidrug resistance efflux transporter EmrE"/>
    <property type="match status" value="2"/>
</dbReference>
<dbReference type="GO" id="GO:0016020">
    <property type="term" value="C:membrane"/>
    <property type="evidence" value="ECO:0007669"/>
    <property type="project" value="UniProtKB-SubCell"/>
</dbReference>
<dbReference type="OrthoDB" id="148351at2"/>
<evidence type="ECO:0000256" key="5">
    <source>
        <dbReference type="SAM" id="Phobius"/>
    </source>
</evidence>
<feature type="transmembrane region" description="Helical" evidence="5">
    <location>
        <begin position="232"/>
        <end position="251"/>
    </location>
</feature>
<dbReference type="RefSeq" id="WP_143165794.1">
    <property type="nucleotide sequence ID" value="NZ_FQXG01000008.1"/>
</dbReference>
<dbReference type="Pfam" id="PF00892">
    <property type="entry name" value="EamA"/>
    <property type="match status" value="2"/>
</dbReference>
<comment type="subcellular location">
    <subcellularLocation>
        <location evidence="1">Membrane</location>
        <topology evidence="1">Multi-pass membrane protein</topology>
    </subcellularLocation>
</comment>
<gene>
    <name evidence="7" type="ORF">SAMN02745129_4417</name>
</gene>
<feature type="transmembrane region" description="Helical" evidence="5">
    <location>
        <begin position="116"/>
        <end position="138"/>
    </location>
</feature>
<dbReference type="Proteomes" id="UP000184268">
    <property type="component" value="Unassembled WGS sequence"/>
</dbReference>
<dbReference type="AlphaFoldDB" id="A0A1M5YUQ8"/>
<sequence length="312" mass="33579">MSLPLPLFRSKSRRWSIPISRQWTWSSPSTGLLLALFATGLFVLIGALVRLLSDDIGLAQILFCRQVVFLLLLLPFCKGVEARSLIPSHWPLHLLRIVAALAALSLGYLAVSQLPLADATALGFVYVPFAAIIATGVLKESIPPERWWAIAVGFVGVMLMVQPRFDHPALWPILAGLGAAMATAIAASCVRRLAQSESRLLLLGIQALAVGMLVLVPALLQWQHPTPNQWGLLMAVGALSALATGLGITALKHCPAHRIAQVEYAKMIYALALGYGLFAEVPNALAWSGLLILLASALLPGLTTRARRKRSD</sequence>
<feature type="domain" description="EamA" evidence="6">
    <location>
        <begin position="30"/>
        <end position="161"/>
    </location>
</feature>
<feature type="transmembrane region" description="Helical" evidence="5">
    <location>
        <begin position="147"/>
        <end position="163"/>
    </location>
</feature>
<evidence type="ECO:0000256" key="4">
    <source>
        <dbReference type="ARBA" id="ARBA00023136"/>
    </source>
</evidence>
<dbReference type="EMBL" id="FQXG01000008">
    <property type="protein sequence ID" value="SHI15303.1"/>
    <property type="molecule type" value="Genomic_DNA"/>
</dbReference>